<dbReference type="Proteomes" id="UP000238479">
    <property type="component" value="Chromosome 6"/>
</dbReference>
<comment type="caution">
    <text evidence="2">The sequence shown here is derived from an EMBL/GenBank/DDBJ whole genome shotgun (WGS) entry which is preliminary data.</text>
</comment>
<dbReference type="EMBL" id="PDCK01000044">
    <property type="protein sequence ID" value="PRQ22462.1"/>
    <property type="molecule type" value="Genomic_DNA"/>
</dbReference>
<dbReference type="InterPro" id="IPR027417">
    <property type="entry name" value="P-loop_NTPase"/>
</dbReference>
<dbReference type="SUPFAM" id="SSF52058">
    <property type="entry name" value="L domain-like"/>
    <property type="match status" value="1"/>
</dbReference>
<sequence>MDSRIHDLLRNYICPQLGGVRFIGIHGMRGIGKTTLARAIHDEICQDFDRTCFLSNVREKSEKHSLVSLQEKLLSRILMTKDENIDDEYAGAAMIERRLCKLKVLVVIDDVDHINQLNKLAGCRDWFGPGSRIIVTTPDIHLLRGHDGTDKIRAMVMDLPELEVAHWKPEAFSNLSQVSLLHIRNVDLPKGLTFLSNSLRLLDWSGYPLRSLPQNFEPDKLIELNLCRSNIEHLREGAKIL</sequence>
<proteinExistence type="predicted"/>
<feature type="domain" description="NB-ARC" evidence="1">
    <location>
        <begin position="19"/>
        <end position="147"/>
    </location>
</feature>
<organism evidence="2 3">
    <name type="scientific">Rosa chinensis</name>
    <name type="common">China rose</name>
    <dbReference type="NCBI Taxonomy" id="74649"/>
    <lineage>
        <taxon>Eukaryota</taxon>
        <taxon>Viridiplantae</taxon>
        <taxon>Streptophyta</taxon>
        <taxon>Embryophyta</taxon>
        <taxon>Tracheophyta</taxon>
        <taxon>Spermatophyta</taxon>
        <taxon>Magnoliopsida</taxon>
        <taxon>eudicotyledons</taxon>
        <taxon>Gunneridae</taxon>
        <taxon>Pentapetalae</taxon>
        <taxon>rosids</taxon>
        <taxon>fabids</taxon>
        <taxon>Rosales</taxon>
        <taxon>Rosaceae</taxon>
        <taxon>Rosoideae</taxon>
        <taxon>Rosoideae incertae sedis</taxon>
        <taxon>Rosa</taxon>
    </lineage>
</organism>
<accession>A0A2P6PKL0</accession>
<dbReference type="PANTHER" id="PTHR11017">
    <property type="entry name" value="LEUCINE-RICH REPEAT-CONTAINING PROTEIN"/>
    <property type="match status" value="1"/>
</dbReference>
<dbReference type="GO" id="GO:0043531">
    <property type="term" value="F:ADP binding"/>
    <property type="evidence" value="ECO:0007669"/>
    <property type="project" value="InterPro"/>
</dbReference>
<evidence type="ECO:0000259" key="1">
    <source>
        <dbReference type="Pfam" id="PF00931"/>
    </source>
</evidence>
<dbReference type="GO" id="GO:0016787">
    <property type="term" value="F:hydrolase activity"/>
    <property type="evidence" value="ECO:0007669"/>
    <property type="project" value="UniProtKB-KW"/>
</dbReference>
<evidence type="ECO:0000313" key="2">
    <source>
        <dbReference type="EMBL" id="PRQ22462.1"/>
    </source>
</evidence>
<reference evidence="2 3" key="1">
    <citation type="journal article" date="2018" name="Nat. Genet.">
        <title>The Rosa genome provides new insights in the design of modern roses.</title>
        <authorList>
            <person name="Bendahmane M."/>
        </authorList>
    </citation>
    <scope>NUCLEOTIDE SEQUENCE [LARGE SCALE GENOMIC DNA]</scope>
    <source>
        <strain evidence="3">cv. Old Blush</strain>
    </source>
</reference>
<name>A0A2P6PKL0_ROSCH</name>
<keyword evidence="2" id="KW-0378">Hydrolase</keyword>
<dbReference type="PRINTS" id="PR00364">
    <property type="entry name" value="DISEASERSIST"/>
</dbReference>
<dbReference type="Pfam" id="PF00931">
    <property type="entry name" value="NB-ARC"/>
    <property type="match status" value="1"/>
</dbReference>
<keyword evidence="3" id="KW-1185">Reference proteome</keyword>
<dbReference type="InterPro" id="IPR044974">
    <property type="entry name" value="Disease_R_plants"/>
</dbReference>
<evidence type="ECO:0000313" key="3">
    <source>
        <dbReference type="Proteomes" id="UP000238479"/>
    </source>
</evidence>
<dbReference type="InterPro" id="IPR032675">
    <property type="entry name" value="LRR_dom_sf"/>
</dbReference>
<dbReference type="Gene3D" id="3.80.10.10">
    <property type="entry name" value="Ribonuclease Inhibitor"/>
    <property type="match status" value="1"/>
</dbReference>
<dbReference type="SUPFAM" id="SSF52540">
    <property type="entry name" value="P-loop containing nucleoside triphosphate hydrolases"/>
    <property type="match status" value="1"/>
</dbReference>
<gene>
    <name evidence="2" type="ORF">RchiOBHm_Chr6g0250581</name>
</gene>
<dbReference type="STRING" id="74649.A0A2P6PKL0"/>
<dbReference type="OMA" id="NIREEWG"/>
<dbReference type="Gramene" id="PRQ22462">
    <property type="protein sequence ID" value="PRQ22462"/>
    <property type="gene ID" value="RchiOBHm_Chr6g0250581"/>
</dbReference>
<dbReference type="GO" id="GO:0006952">
    <property type="term" value="P:defense response"/>
    <property type="evidence" value="ECO:0007669"/>
    <property type="project" value="InterPro"/>
</dbReference>
<dbReference type="AlphaFoldDB" id="A0A2P6PKL0"/>
<dbReference type="InterPro" id="IPR002182">
    <property type="entry name" value="NB-ARC"/>
</dbReference>
<protein>
    <submittedName>
        <fullName evidence="2">Putative P-loop containing nucleoside triphosphate hydrolase, leucine-rich repeat domain, L</fullName>
    </submittedName>
</protein>
<dbReference type="PANTHER" id="PTHR11017:SF573">
    <property type="entry name" value="ADP-RIBOSYL CYCLASE_CYCLIC ADP-RIBOSE HYDROLASE"/>
    <property type="match status" value="1"/>
</dbReference>
<dbReference type="Gene3D" id="3.40.50.300">
    <property type="entry name" value="P-loop containing nucleotide triphosphate hydrolases"/>
    <property type="match status" value="1"/>
</dbReference>